<feature type="domain" description="Rhodanese" evidence="3">
    <location>
        <begin position="35"/>
        <end position="158"/>
    </location>
</feature>
<comment type="catalytic activity">
    <reaction evidence="2">
        <text>5-methylaminomethyl-2-(Se-phospho)selenouridine(34) in tRNA + H2O = 5-methylaminomethyl-2-selenouridine(34) in tRNA + phosphate</text>
        <dbReference type="Rhea" id="RHEA:60176"/>
        <dbReference type="Rhea" id="RHEA-COMP:10196"/>
        <dbReference type="Rhea" id="RHEA-COMP:15523"/>
        <dbReference type="ChEBI" id="CHEBI:15377"/>
        <dbReference type="ChEBI" id="CHEBI:43474"/>
        <dbReference type="ChEBI" id="CHEBI:82743"/>
        <dbReference type="ChEBI" id="CHEBI:143702"/>
    </reaction>
</comment>
<dbReference type="SMART" id="SM00450">
    <property type="entry name" value="RHOD"/>
    <property type="match status" value="1"/>
</dbReference>
<proteinExistence type="inferred from homology"/>
<feature type="active site" description="S-selanylcysteine intermediate" evidence="2">
    <location>
        <position position="118"/>
    </location>
</feature>
<dbReference type="EC" id="2.9.1.3" evidence="2"/>
<dbReference type="PANTHER" id="PTHR30401:SF0">
    <property type="entry name" value="TRNA 2-SELENOURIDINE SYNTHASE"/>
    <property type="match status" value="1"/>
</dbReference>
<dbReference type="InterPro" id="IPR036873">
    <property type="entry name" value="Rhodanese-like_dom_sf"/>
</dbReference>
<dbReference type="PANTHER" id="PTHR30401">
    <property type="entry name" value="TRNA 2-SELENOURIDINE SYNTHASE"/>
    <property type="match status" value="1"/>
</dbReference>
<keyword evidence="1 2" id="KW-0711">Selenium</keyword>
<dbReference type="Pfam" id="PF26341">
    <property type="entry name" value="AAA_SelU"/>
    <property type="match status" value="1"/>
</dbReference>
<evidence type="ECO:0000313" key="4">
    <source>
        <dbReference type="EMBL" id="CAH0533171.1"/>
    </source>
</evidence>
<organism evidence="4 5">
    <name type="scientific">Vibrio stylophorae</name>
    <dbReference type="NCBI Taxonomy" id="659351"/>
    <lineage>
        <taxon>Bacteria</taxon>
        <taxon>Pseudomonadati</taxon>
        <taxon>Pseudomonadota</taxon>
        <taxon>Gammaproteobacteria</taxon>
        <taxon>Vibrionales</taxon>
        <taxon>Vibrionaceae</taxon>
        <taxon>Vibrio</taxon>
    </lineage>
</organism>
<dbReference type="CDD" id="cd01520">
    <property type="entry name" value="RHOD_YbbB"/>
    <property type="match status" value="1"/>
</dbReference>
<dbReference type="EMBL" id="CAKLDI010000001">
    <property type="protein sequence ID" value="CAH0533171.1"/>
    <property type="molecule type" value="Genomic_DNA"/>
</dbReference>
<comment type="catalytic activity">
    <reaction evidence="2">
        <text>5-methylaminomethyl-S-(2E)-geranyl-thiouridine(34) in tRNA + selenophosphate + H(+) = 5-methylaminomethyl-2-(Se-phospho)selenouridine(34) in tRNA + (2E)-thiogeraniol</text>
        <dbReference type="Rhea" id="RHEA:60172"/>
        <dbReference type="Rhea" id="RHEA-COMP:14654"/>
        <dbReference type="Rhea" id="RHEA-COMP:15523"/>
        <dbReference type="ChEBI" id="CHEBI:15378"/>
        <dbReference type="ChEBI" id="CHEBI:16144"/>
        <dbReference type="ChEBI" id="CHEBI:140632"/>
        <dbReference type="ChEBI" id="CHEBI:143702"/>
        <dbReference type="ChEBI" id="CHEBI:143703"/>
    </reaction>
</comment>
<dbReference type="GO" id="GO:0016740">
    <property type="term" value="F:transferase activity"/>
    <property type="evidence" value="ECO:0007669"/>
    <property type="project" value="UniProtKB-KW"/>
</dbReference>
<accession>A0ABM8ZS98</accession>
<dbReference type="SUPFAM" id="SSF52821">
    <property type="entry name" value="Rhodanese/Cell cycle control phosphatase"/>
    <property type="match status" value="1"/>
</dbReference>
<dbReference type="Proteomes" id="UP000838672">
    <property type="component" value="Unassembled WGS sequence"/>
</dbReference>
<dbReference type="NCBIfam" id="TIGR03167">
    <property type="entry name" value="tRNA_sel_U_synt"/>
    <property type="match status" value="1"/>
</dbReference>
<evidence type="ECO:0000256" key="1">
    <source>
        <dbReference type="ARBA" id="ARBA00023266"/>
    </source>
</evidence>
<dbReference type="PROSITE" id="PS50206">
    <property type="entry name" value="RHODANESE_3"/>
    <property type="match status" value="1"/>
</dbReference>
<dbReference type="InterPro" id="IPR027417">
    <property type="entry name" value="P-loop_NTPase"/>
</dbReference>
<evidence type="ECO:0000256" key="2">
    <source>
        <dbReference type="HAMAP-Rule" id="MF_01622"/>
    </source>
</evidence>
<evidence type="ECO:0000259" key="3">
    <source>
        <dbReference type="PROSITE" id="PS50206"/>
    </source>
</evidence>
<name>A0ABM8ZS98_9VIBR</name>
<comment type="catalytic activity">
    <reaction evidence="2">
        <text>5-methylaminomethyl-2-thiouridine(34) in tRNA + (2E)-geranyl diphosphate = 5-methylaminomethyl-S-(2E)-geranyl-thiouridine(34) in tRNA + diphosphate</text>
        <dbReference type="Rhea" id="RHEA:14085"/>
        <dbReference type="Rhea" id="RHEA-COMP:10195"/>
        <dbReference type="Rhea" id="RHEA-COMP:14654"/>
        <dbReference type="ChEBI" id="CHEBI:33019"/>
        <dbReference type="ChEBI" id="CHEBI:58057"/>
        <dbReference type="ChEBI" id="CHEBI:74455"/>
        <dbReference type="ChEBI" id="CHEBI:140632"/>
    </reaction>
</comment>
<dbReference type="SUPFAM" id="SSF52540">
    <property type="entry name" value="P-loop containing nucleoside triphosphate hydrolases"/>
    <property type="match status" value="1"/>
</dbReference>
<comment type="subunit">
    <text evidence="2">Monomer.</text>
</comment>
<comment type="similarity">
    <text evidence="2">Belongs to the SelU family.</text>
</comment>
<comment type="caution">
    <text evidence="4">The sequence shown here is derived from an EMBL/GenBank/DDBJ whole genome shotgun (WGS) entry which is preliminary data.</text>
</comment>
<dbReference type="InterPro" id="IPR017582">
    <property type="entry name" value="SelU"/>
</dbReference>
<protein>
    <recommendedName>
        <fullName evidence="2">tRNA 2-selenouridine synthase</fullName>
        <ecNumber evidence="2">2.9.1.3</ecNumber>
    </recommendedName>
</protein>
<dbReference type="NCBIfam" id="NF008751">
    <property type="entry name" value="PRK11784.1-3"/>
    <property type="match status" value="1"/>
</dbReference>
<comment type="function">
    <text evidence="2">Involved in the post-transcriptional modification of the uridine at the wobble position (U34) of tRNA(Lys), tRNA(Glu) and tRNA(Gln). Catalyzes the conversion of 2-thiouridine (S2U-RNA) to 2-selenouridine (Se2U-RNA). Acts in a two-step process involving geranylation of 2-thiouridine (S2U) to S-geranyl-2-thiouridine (geS2U) and subsequent selenation of the latter derivative to 2-selenouridine (Se2U) in the tRNA chain.</text>
</comment>
<gene>
    <name evidence="2 4" type="primary">selU</name>
    <name evidence="4" type="ORF">VST7929_01033</name>
</gene>
<keyword evidence="2 4" id="KW-0808">Transferase</keyword>
<comment type="catalytic activity">
    <reaction evidence="2">
        <text>5-methylaminomethyl-2-thiouridine(34) in tRNA + selenophosphate + (2E)-geranyl diphosphate + H2O + H(+) = 5-methylaminomethyl-2-selenouridine(34) in tRNA + (2E)-thiogeraniol + phosphate + diphosphate</text>
        <dbReference type="Rhea" id="RHEA:42716"/>
        <dbReference type="Rhea" id="RHEA-COMP:10195"/>
        <dbReference type="Rhea" id="RHEA-COMP:10196"/>
        <dbReference type="ChEBI" id="CHEBI:15377"/>
        <dbReference type="ChEBI" id="CHEBI:15378"/>
        <dbReference type="ChEBI" id="CHEBI:16144"/>
        <dbReference type="ChEBI" id="CHEBI:33019"/>
        <dbReference type="ChEBI" id="CHEBI:43474"/>
        <dbReference type="ChEBI" id="CHEBI:58057"/>
        <dbReference type="ChEBI" id="CHEBI:74455"/>
        <dbReference type="ChEBI" id="CHEBI:82743"/>
        <dbReference type="ChEBI" id="CHEBI:143703"/>
        <dbReference type="EC" id="2.9.1.3"/>
    </reaction>
</comment>
<reference evidence="4" key="1">
    <citation type="submission" date="2021-11" db="EMBL/GenBank/DDBJ databases">
        <authorList>
            <person name="Rodrigo-Torres L."/>
            <person name="Arahal R. D."/>
            <person name="Lucena T."/>
        </authorList>
    </citation>
    <scope>NUCLEOTIDE SEQUENCE</scope>
    <source>
        <strain evidence="4">CECT 7929</strain>
    </source>
</reference>
<evidence type="ECO:0000313" key="5">
    <source>
        <dbReference type="Proteomes" id="UP000838672"/>
    </source>
</evidence>
<dbReference type="HAMAP" id="MF_01622">
    <property type="entry name" value="tRNA_sel_U_synth"/>
    <property type="match status" value="1"/>
</dbReference>
<dbReference type="InterPro" id="IPR058840">
    <property type="entry name" value="AAA_SelU"/>
</dbReference>
<sequence>MTCFIVHACAFDCAPTHGEPNNMTCEPIEIYRDIFVHDRPLMDTRAPIEYSKGSFPLATNLPLMTDDERAQVGTCYKQQGQEAAIALGHQLVHGEIKAARVQAWRQFCEQHPTGYLFCFRGGMRSQITQSWLKESGLDYRYVPGGYKAMRRFLIDDFERQMQQNSLVVLGGHSGNGKTILLNELANGLDLEGAAHHRGSAFGQFVNAPSTQINFENQLAIDALKINAQGFRSFIVEDEGRNIGASHLPLSLYHKMEQAEIVVIDDPLGVRLGRLCQEYVVQMHQQYQQAFGEEAGWHHYCEYLQQSLFKTRRRLGLERYEQLSLALNQALKTQARTEQVDGHYAWLEPMVRDYYDPMYDYQLNQKKDRIIFQGNYADVKAYFTHQADAA</sequence>
<dbReference type="Gene3D" id="3.40.250.10">
    <property type="entry name" value="Rhodanese-like domain"/>
    <property type="match status" value="1"/>
</dbReference>
<dbReference type="InterPro" id="IPR001763">
    <property type="entry name" value="Rhodanese-like_dom"/>
</dbReference>
<keyword evidence="5" id="KW-1185">Reference proteome</keyword>